<organism evidence="20">
    <name type="scientific">Philonotis fontana</name>
    <dbReference type="NCBI Taxonomy" id="67415"/>
    <lineage>
        <taxon>Eukaryota</taxon>
        <taxon>Viridiplantae</taxon>
        <taxon>Streptophyta</taxon>
        <taxon>Embryophyta</taxon>
        <taxon>Bryophyta</taxon>
        <taxon>Bryophytina</taxon>
        <taxon>Bryopsida</taxon>
        <taxon>Bryidae</taxon>
        <taxon>Bryanae</taxon>
        <taxon>Bartramiales</taxon>
        <taxon>Bartramiaceae</taxon>
        <taxon>Philonotis</taxon>
    </lineage>
</organism>
<evidence type="ECO:0000256" key="2">
    <source>
        <dbReference type="ARBA" id="ARBA00009903"/>
    </source>
</evidence>
<name>A0A126X193_9BRYO</name>
<dbReference type="GO" id="GO:0004674">
    <property type="term" value="F:protein serine/threonine kinase activity"/>
    <property type="evidence" value="ECO:0007669"/>
    <property type="project" value="UniProtKB-KW"/>
</dbReference>
<evidence type="ECO:0000256" key="4">
    <source>
        <dbReference type="ARBA" id="ARBA00022527"/>
    </source>
</evidence>
<dbReference type="FunFam" id="3.30.450.20:FF:000135">
    <property type="entry name" value="Ptaureo1a lov2 domain"/>
    <property type="match status" value="1"/>
</dbReference>
<feature type="region of interest" description="Disordered" evidence="16">
    <location>
        <begin position="769"/>
        <end position="790"/>
    </location>
</feature>
<evidence type="ECO:0000256" key="11">
    <source>
        <dbReference type="ARBA" id="ARBA00022991"/>
    </source>
</evidence>
<dbReference type="NCBIfam" id="TIGR00229">
    <property type="entry name" value="sensory_box"/>
    <property type="match status" value="2"/>
</dbReference>
<feature type="compositionally biased region" description="Basic residues" evidence="16">
    <location>
        <begin position="778"/>
        <end position="790"/>
    </location>
</feature>
<evidence type="ECO:0000256" key="13">
    <source>
        <dbReference type="ARBA" id="ARBA00047899"/>
    </source>
</evidence>
<dbReference type="CDD" id="cd05574">
    <property type="entry name" value="STKc_phototropin_like"/>
    <property type="match status" value="1"/>
</dbReference>
<dbReference type="Gene3D" id="3.30.200.20">
    <property type="entry name" value="Phosphorylase Kinase, domain 1"/>
    <property type="match status" value="1"/>
</dbReference>
<feature type="region of interest" description="Disordered" evidence="16">
    <location>
        <begin position="337"/>
        <end position="356"/>
    </location>
</feature>
<dbReference type="Pfam" id="PF13426">
    <property type="entry name" value="PAS_9"/>
    <property type="match status" value="2"/>
</dbReference>
<accession>A0A126X193</accession>
<dbReference type="SMART" id="SM00086">
    <property type="entry name" value="PAC"/>
    <property type="match status" value="2"/>
</dbReference>
<feature type="binding site" evidence="15">
    <location>
        <position position="639"/>
    </location>
    <ligand>
        <name>ATP</name>
        <dbReference type="ChEBI" id="CHEBI:30616"/>
    </ligand>
</feature>
<feature type="domain" description="PAC" evidence="19">
    <location>
        <begin position="489"/>
        <end position="543"/>
    </location>
</feature>
<dbReference type="InterPro" id="IPR001610">
    <property type="entry name" value="PAC"/>
</dbReference>
<keyword evidence="4" id="KW-0723">Serine/threonine-protein kinase</keyword>
<comment type="catalytic activity">
    <reaction evidence="13">
        <text>L-threonyl-[protein] + ATP = O-phospho-L-threonyl-[protein] + ADP + H(+)</text>
        <dbReference type="Rhea" id="RHEA:46608"/>
        <dbReference type="Rhea" id="RHEA-COMP:11060"/>
        <dbReference type="Rhea" id="RHEA-COMP:11605"/>
        <dbReference type="ChEBI" id="CHEBI:15378"/>
        <dbReference type="ChEBI" id="CHEBI:30013"/>
        <dbReference type="ChEBI" id="CHEBI:30616"/>
        <dbReference type="ChEBI" id="CHEBI:61977"/>
        <dbReference type="ChEBI" id="CHEBI:456216"/>
        <dbReference type="EC" id="2.7.11.1"/>
    </reaction>
</comment>
<dbReference type="Gene3D" id="3.30.450.20">
    <property type="entry name" value="PAS domain"/>
    <property type="match status" value="2"/>
</dbReference>
<dbReference type="EC" id="2.7.11.1" evidence="3"/>
<evidence type="ECO:0000313" key="20">
    <source>
        <dbReference type="EMBL" id="AML78150.1"/>
    </source>
</evidence>
<evidence type="ECO:0000256" key="6">
    <source>
        <dbReference type="ARBA" id="ARBA00022606"/>
    </source>
</evidence>
<evidence type="ECO:0000256" key="1">
    <source>
        <dbReference type="ARBA" id="ARBA00001917"/>
    </source>
</evidence>
<evidence type="ECO:0000256" key="15">
    <source>
        <dbReference type="PROSITE-ProRule" id="PRU10141"/>
    </source>
</evidence>
<evidence type="ECO:0000259" key="18">
    <source>
        <dbReference type="PROSITE" id="PS50112"/>
    </source>
</evidence>
<dbReference type="CDD" id="cd00130">
    <property type="entry name" value="PAS"/>
    <property type="match status" value="2"/>
</dbReference>
<keyword evidence="7" id="KW-0808">Transferase</keyword>
<dbReference type="InterPro" id="IPR000719">
    <property type="entry name" value="Prot_kinase_dom"/>
</dbReference>
<keyword evidence="9" id="KW-0418">Kinase</keyword>
<comment type="catalytic activity">
    <reaction evidence="14">
        <text>L-seryl-[protein] + ATP = O-phospho-L-seryl-[protein] + ADP + H(+)</text>
        <dbReference type="Rhea" id="RHEA:17989"/>
        <dbReference type="Rhea" id="RHEA-COMP:9863"/>
        <dbReference type="Rhea" id="RHEA-COMP:11604"/>
        <dbReference type="ChEBI" id="CHEBI:15378"/>
        <dbReference type="ChEBI" id="CHEBI:29999"/>
        <dbReference type="ChEBI" id="CHEBI:30616"/>
        <dbReference type="ChEBI" id="CHEBI:83421"/>
        <dbReference type="ChEBI" id="CHEBI:456216"/>
        <dbReference type="EC" id="2.7.11.1"/>
    </reaction>
</comment>
<keyword evidence="10 15" id="KW-0067">ATP-binding</keyword>
<dbReference type="PROSITE" id="PS00107">
    <property type="entry name" value="PROTEIN_KINASE_ATP"/>
    <property type="match status" value="1"/>
</dbReference>
<dbReference type="FunFam" id="3.30.450.20:FF:000036">
    <property type="entry name" value="Putative LOV domain-containing protein"/>
    <property type="match status" value="1"/>
</dbReference>
<evidence type="ECO:0000256" key="8">
    <source>
        <dbReference type="ARBA" id="ARBA00022741"/>
    </source>
</evidence>
<dbReference type="Gene3D" id="1.10.510.10">
    <property type="entry name" value="Transferase(Phosphotransferase) domain 1"/>
    <property type="match status" value="2"/>
</dbReference>
<dbReference type="PANTHER" id="PTHR45637">
    <property type="entry name" value="FLIPPASE KINASE 1-RELATED"/>
    <property type="match status" value="1"/>
</dbReference>
<keyword evidence="5" id="KW-0600">Photoreceptor protein</keyword>
<evidence type="ECO:0000256" key="14">
    <source>
        <dbReference type="ARBA" id="ARBA00048679"/>
    </source>
</evidence>
<dbReference type="PROSITE" id="PS50112">
    <property type="entry name" value="PAS"/>
    <property type="match status" value="1"/>
</dbReference>
<dbReference type="EMBL" id="KU700357">
    <property type="protein sequence ID" value="AML78150.1"/>
    <property type="molecule type" value="mRNA"/>
</dbReference>
<dbReference type="SMART" id="SM00091">
    <property type="entry name" value="PAS"/>
    <property type="match status" value="2"/>
</dbReference>
<dbReference type="InterPro" id="IPR000014">
    <property type="entry name" value="PAS"/>
</dbReference>
<reference evidence="20" key="1">
    <citation type="journal article" date="2016" name="Proc. Natl. Acad. Sci. U.S.A.">
        <title>Functional and topological diversity of LOV domain photoreceptors.</title>
        <authorList>
            <person name="Glantz S.T."/>
            <person name="Carpenter E.J."/>
            <person name="Melkonian M."/>
            <person name="Gardner K.H."/>
            <person name="Boyden E.S."/>
            <person name="Wong G.K."/>
            <person name="Chow B.Y."/>
        </authorList>
    </citation>
    <scope>NUCLEOTIDE SEQUENCE</scope>
    <source>
        <strain evidence="20">ORKS_2010757</strain>
    </source>
</reference>
<proteinExistence type="evidence at transcript level"/>
<dbReference type="PROSITE" id="PS00108">
    <property type="entry name" value="PROTEIN_KINASE_ST"/>
    <property type="match status" value="1"/>
</dbReference>
<keyword evidence="6" id="KW-0716">Sensory transduction</keyword>
<evidence type="ECO:0000256" key="9">
    <source>
        <dbReference type="ARBA" id="ARBA00022777"/>
    </source>
</evidence>
<dbReference type="Pfam" id="PF00069">
    <property type="entry name" value="Pkinase"/>
    <property type="match status" value="2"/>
</dbReference>
<dbReference type="InterPro" id="IPR000700">
    <property type="entry name" value="PAS-assoc_C"/>
</dbReference>
<evidence type="ECO:0000259" key="17">
    <source>
        <dbReference type="PROSITE" id="PS50011"/>
    </source>
</evidence>
<sequence>MNPAMGRDNVRCNSGRTSRNKESLEVFGGAPRLLQAGVFDHVVTVAPPFHEEKQNPSASSLFESMIINSKGSTSINAGRSQSSRLNVAQVERSLSQRALVMEERGIRHRDAAEWDAVQDIRRYSLEGKADHVYSGYYNDAAGGANCIPAEVQRTLSTFQQTFLVTDATQPDCPIMFASACFLAMTGYSHSEVIGRNCRFLQGPDTDRSEVARIRDALRSERNYSGRLLNYKKNGSPFWNLLTITPIRDAHDRVIMCIGMQTEVSKHTEGCRENALRPNGLSASLIHYESRQIDQAADAVTEIVGAFRKTSLYSVPRADDEDDDGDEEYLPNSLAKRKYHELQGNSPRSSAAEPCPEKIATCSTRSSGRKFMSWLGFAAKGSQCRRHGEEDVELAMRMHSSSCSDDNQDRARVIRHAIDLATSLERIDKNFVITDPRLPDNPIIFASDQFLELTEYAREDVLGRNCRFLQGPETDPHTVRQIKDAVTECRDITVQLLNYTKSGNPFWNLFHLQAVRGPKGELQYFIGVQLNPQERLSDHTEKERAKLVQQTAIAIDDAVRELPDANLSPERLWALYSKPVFPKPHMQCSPAWKEILKARRNGEIKLGLQNFRPIKPLGRGDTGSVHLVELRGTGQVFAMKAMEKAALLSRNKVHRACAERQILELLDHPFLPTLYASFQTATHVCLIMNFCPGSELHVALERQPKMHFREESARFYAAEIIIALEYLHCLGVVYRDLKPENILIQGDGHVQLTDFDLSVNSSASLQMMETPETPESKTKMKRNKSMTKTKRRRSKVVKHPVLFAAPVASSNSFVGTEEYIAPEIITGHGHSSAVDWWSLGILLYEMLFGRTPFKGNNRQKTFANILAKDLSFPPNIPVSLEARQLIQELLAREPIKRLGSTLGAYDIKSHPFFQNIKWSLIRCMTPPPLEVPRHSIETLADLFHNSTNFEWDNREAASPFSGAF</sequence>
<feature type="domain" description="Protein kinase" evidence="17">
    <location>
        <begin position="610"/>
        <end position="912"/>
    </location>
</feature>
<feature type="domain" description="PAC" evidence="19">
    <location>
        <begin position="221"/>
        <end position="275"/>
    </location>
</feature>
<evidence type="ECO:0000256" key="12">
    <source>
        <dbReference type="ARBA" id="ARBA00023170"/>
    </source>
</evidence>
<dbReference type="PROSITE" id="PS50113">
    <property type="entry name" value="PAC"/>
    <property type="match status" value="2"/>
</dbReference>
<dbReference type="SUPFAM" id="SSF56112">
    <property type="entry name" value="Protein kinase-like (PK-like)"/>
    <property type="match status" value="1"/>
</dbReference>
<dbReference type="SMART" id="SM00220">
    <property type="entry name" value="S_TKc"/>
    <property type="match status" value="1"/>
</dbReference>
<evidence type="ECO:0000256" key="5">
    <source>
        <dbReference type="ARBA" id="ARBA00022543"/>
    </source>
</evidence>
<dbReference type="AlphaFoldDB" id="A0A126X193"/>
<protein>
    <recommendedName>
        <fullName evidence="3">non-specific serine/threonine protein kinase</fullName>
        <ecNumber evidence="3">2.7.11.1</ecNumber>
    </recommendedName>
</protein>
<feature type="domain" description="PAS" evidence="18">
    <location>
        <begin position="147"/>
        <end position="220"/>
    </location>
</feature>
<evidence type="ECO:0000256" key="7">
    <source>
        <dbReference type="ARBA" id="ARBA00022679"/>
    </source>
</evidence>
<comment type="cofactor">
    <cofactor evidence="1">
        <name>FMN</name>
        <dbReference type="ChEBI" id="CHEBI:58210"/>
    </cofactor>
</comment>
<dbReference type="GO" id="GO:0009882">
    <property type="term" value="F:blue light photoreceptor activity"/>
    <property type="evidence" value="ECO:0007669"/>
    <property type="project" value="UniProtKB-ARBA"/>
</dbReference>
<keyword evidence="8 15" id="KW-0547">Nucleotide-binding</keyword>
<evidence type="ECO:0000256" key="16">
    <source>
        <dbReference type="SAM" id="MobiDB-lite"/>
    </source>
</evidence>
<dbReference type="InterPro" id="IPR011009">
    <property type="entry name" value="Kinase-like_dom_sf"/>
</dbReference>
<dbReference type="InterPro" id="IPR035965">
    <property type="entry name" value="PAS-like_dom_sf"/>
</dbReference>
<dbReference type="InterPro" id="IPR008271">
    <property type="entry name" value="Ser/Thr_kinase_AS"/>
</dbReference>
<dbReference type="GO" id="GO:0005524">
    <property type="term" value="F:ATP binding"/>
    <property type="evidence" value="ECO:0007669"/>
    <property type="project" value="UniProtKB-UniRule"/>
</dbReference>
<dbReference type="SUPFAM" id="SSF55785">
    <property type="entry name" value="PYP-like sensor domain (PAS domain)"/>
    <property type="match status" value="2"/>
</dbReference>
<dbReference type="PROSITE" id="PS50011">
    <property type="entry name" value="PROTEIN_KINASE_DOM"/>
    <property type="match status" value="1"/>
</dbReference>
<keyword evidence="12" id="KW-0675">Receptor</keyword>
<evidence type="ECO:0000259" key="19">
    <source>
        <dbReference type="PROSITE" id="PS50113"/>
    </source>
</evidence>
<comment type="similarity">
    <text evidence="2">Belongs to the protein kinase superfamily. AGC Ser/Thr protein kinase family.</text>
</comment>
<dbReference type="InterPro" id="IPR017441">
    <property type="entry name" value="Protein_kinase_ATP_BS"/>
</dbReference>
<evidence type="ECO:0000256" key="3">
    <source>
        <dbReference type="ARBA" id="ARBA00012513"/>
    </source>
</evidence>
<evidence type="ECO:0000256" key="10">
    <source>
        <dbReference type="ARBA" id="ARBA00022840"/>
    </source>
</evidence>
<keyword evidence="11" id="KW-0157">Chromophore</keyword>